<evidence type="ECO:0000313" key="5">
    <source>
        <dbReference type="Proteomes" id="UP000256899"/>
    </source>
</evidence>
<dbReference type="Proteomes" id="UP000256899">
    <property type="component" value="Unassembled WGS sequence"/>
</dbReference>
<dbReference type="RefSeq" id="WP_116008734.1">
    <property type="nucleotide sequence ID" value="NZ_QUOT01000001.1"/>
</dbReference>
<comment type="caution">
    <text evidence="3">The sequence shown here is derived from an EMBL/GenBank/DDBJ whole genome shotgun (WGS) entry which is preliminary data.</text>
</comment>
<dbReference type="EMBL" id="QUOU01000001">
    <property type="protein sequence ID" value="REL27664.1"/>
    <property type="molecule type" value="Genomic_DNA"/>
</dbReference>
<dbReference type="Proteomes" id="UP000256478">
    <property type="component" value="Unassembled WGS sequence"/>
</dbReference>
<evidence type="ECO:0000313" key="4">
    <source>
        <dbReference type="Proteomes" id="UP000256478"/>
    </source>
</evidence>
<proteinExistence type="predicted"/>
<evidence type="ECO:0000313" key="3">
    <source>
        <dbReference type="EMBL" id="REL32275.1"/>
    </source>
</evidence>
<accession>A0A3E0U825</accession>
<dbReference type="OrthoDB" id="1551124at2"/>
<reference evidence="4 5" key="1">
    <citation type="submission" date="2018-08" db="EMBL/GenBank/DDBJ databases">
        <title>Thalassotalea euphylliae genome.</title>
        <authorList>
            <person name="Summers S."/>
            <person name="Rice S.A."/>
            <person name="Freckelton M.L."/>
            <person name="Nedved B.T."/>
            <person name="Hadfield M.G."/>
        </authorList>
    </citation>
    <scope>NUCLEOTIDE SEQUENCE [LARGE SCALE GENOMIC DNA]</scope>
    <source>
        <strain evidence="2 4">H1</strain>
        <strain evidence="5">H3</strain>
    </source>
</reference>
<protein>
    <submittedName>
        <fullName evidence="3">DUF4325 domain-containing protein</fullName>
    </submittedName>
</protein>
<feature type="domain" description="DUF4325" evidence="1">
    <location>
        <begin position="31"/>
        <end position="91"/>
    </location>
</feature>
<evidence type="ECO:0000259" key="1">
    <source>
        <dbReference type="Pfam" id="PF14213"/>
    </source>
</evidence>
<organism evidence="3 5">
    <name type="scientific">Thalassotalea euphylliae</name>
    <dbReference type="NCBI Taxonomy" id="1655234"/>
    <lineage>
        <taxon>Bacteria</taxon>
        <taxon>Pseudomonadati</taxon>
        <taxon>Pseudomonadota</taxon>
        <taxon>Gammaproteobacteria</taxon>
        <taxon>Alteromonadales</taxon>
        <taxon>Colwelliaceae</taxon>
        <taxon>Thalassotalea</taxon>
    </lineage>
</organism>
<sequence>MTVYDLSNFSDTPFGRYSDDSKHNGTAFREILIDKLKQARQDKTKLIVDFDSIKIGIGSSFLEEAFGGLVRKGYFTKEELTGELGVLDIKSDQDFYKKEIFAYINEAKLEG</sequence>
<dbReference type="Pfam" id="PF14213">
    <property type="entry name" value="DUF4325"/>
    <property type="match status" value="1"/>
</dbReference>
<dbReference type="AlphaFoldDB" id="A0A3E0U825"/>
<dbReference type="InterPro" id="IPR025474">
    <property type="entry name" value="DUF4325"/>
</dbReference>
<reference evidence="3" key="2">
    <citation type="submission" date="2018-08" db="EMBL/GenBank/DDBJ databases">
        <authorList>
            <person name="Ferrada E.E."/>
            <person name="Latorre B.A."/>
        </authorList>
    </citation>
    <scope>NUCLEOTIDE SEQUENCE</scope>
    <source>
        <strain evidence="3">H3</strain>
    </source>
</reference>
<name>A0A3E0U825_9GAMM</name>
<dbReference type="EMBL" id="QUOT01000001">
    <property type="protein sequence ID" value="REL32275.1"/>
    <property type="molecule type" value="Genomic_DNA"/>
</dbReference>
<evidence type="ECO:0000313" key="2">
    <source>
        <dbReference type="EMBL" id="REL27664.1"/>
    </source>
</evidence>
<gene>
    <name evidence="2" type="ORF">DXX93_14605</name>
    <name evidence="3" type="ORF">DXX94_17000</name>
</gene>
<keyword evidence="5" id="KW-1185">Reference proteome</keyword>